<feature type="transmembrane region" description="Helical" evidence="2">
    <location>
        <begin position="119"/>
        <end position="139"/>
    </location>
</feature>
<reference evidence="3 4" key="1">
    <citation type="submission" date="2023-10" db="EMBL/GenBank/DDBJ databases">
        <title>Draft genome sequence of Xylaria bambusicola isolate GMP-LS, the root and basal stem rot pathogen of sugarcane in Indonesia.</title>
        <authorList>
            <person name="Selvaraj P."/>
            <person name="Muralishankar V."/>
            <person name="Muruganantham S."/>
            <person name="Sp S."/>
            <person name="Haryani S."/>
            <person name="Lau K.J.X."/>
            <person name="Naqvi N.I."/>
        </authorList>
    </citation>
    <scope>NUCLEOTIDE SEQUENCE [LARGE SCALE GENOMIC DNA]</scope>
    <source>
        <strain evidence="3">GMP-LS</strain>
    </source>
</reference>
<dbReference type="Pfam" id="PF10067">
    <property type="entry name" value="DUF2306"/>
    <property type="match status" value="1"/>
</dbReference>
<protein>
    <submittedName>
        <fullName evidence="3">Uncharacterized protein</fullName>
    </submittedName>
</protein>
<dbReference type="EMBL" id="JAWHQM010000018">
    <property type="protein sequence ID" value="KAK5631048.1"/>
    <property type="molecule type" value="Genomic_DNA"/>
</dbReference>
<comment type="caution">
    <text evidence="3">The sequence shown here is derived from an EMBL/GenBank/DDBJ whole genome shotgun (WGS) entry which is preliminary data.</text>
</comment>
<proteinExistence type="predicted"/>
<dbReference type="AlphaFoldDB" id="A0AAN7UJT9"/>
<feature type="transmembrane region" description="Helical" evidence="2">
    <location>
        <begin position="151"/>
        <end position="171"/>
    </location>
</feature>
<keyword evidence="2" id="KW-1133">Transmembrane helix</keyword>
<name>A0AAN7UJT9_9PEZI</name>
<evidence type="ECO:0000256" key="1">
    <source>
        <dbReference type="SAM" id="MobiDB-lite"/>
    </source>
</evidence>
<dbReference type="Proteomes" id="UP001305414">
    <property type="component" value="Unassembled WGS sequence"/>
</dbReference>
<evidence type="ECO:0000256" key="2">
    <source>
        <dbReference type="SAM" id="Phobius"/>
    </source>
</evidence>
<feature type="region of interest" description="Disordered" evidence="1">
    <location>
        <begin position="318"/>
        <end position="361"/>
    </location>
</feature>
<keyword evidence="2" id="KW-0472">Membrane</keyword>
<feature type="transmembrane region" description="Helical" evidence="2">
    <location>
        <begin position="192"/>
        <end position="214"/>
    </location>
</feature>
<evidence type="ECO:0000313" key="3">
    <source>
        <dbReference type="EMBL" id="KAK5631048.1"/>
    </source>
</evidence>
<feature type="transmembrane region" description="Helical" evidence="2">
    <location>
        <begin position="85"/>
        <end position="107"/>
    </location>
</feature>
<accession>A0AAN7UJT9</accession>
<sequence>MAVSNKPPANAFVARARKVYNPIGFAKGYNFILWFIFVGALFGFSLARLEYLDFWGVFCNPDAAPGNGALPGECFYYTKPGRYQIGIILHLATILPASLLACFQFVPAIRHKAILVHRINGYIVTLLSFIGTVAAVVIARHAAGGGVDVQVLMGTLAIGFLGSLTLAIINVKRLQIEQHRAWMIRAWTYGGVVISLRIILFISATILSSIGGYYDAQPCDKINFTLGGQDATMSFYPECAAFFSGENLHQQAVVKATLFADNAIEVGAIFNIVFGPAGWLALVLHVFGAECYLRLTPAEHDRLRNVSYQRQLEAGMKNPGMAGLTADRLGDAPRWTPKTPADSDDSFKDAQELITTPSTQS</sequence>
<keyword evidence="2" id="KW-0812">Transmembrane</keyword>
<keyword evidence="4" id="KW-1185">Reference proteome</keyword>
<dbReference type="InterPro" id="IPR018750">
    <property type="entry name" value="DUF2306_membrane"/>
</dbReference>
<evidence type="ECO:0000313" key="4">
    <source>
        <dbReference type="Proteomes" id="UP001305414"/>
    </source>
</evidence>
<feature type="transmembrane region" description="Helical" evidence="2">
    <location>
        <begin position="28"/>
        <end position="47"/>
    </location>
</feature>
<organism evidence="3 4">
    <name type="scientific">Xylaria bambusicola</name>
    <dbReference type="NCBI Taxonomy" id="326684"/>
    <lineage>
        <taxon>Eukaryota</taxon>
        <taxon>Fungi</taxon>
        <taxon>Dikarya</taxon>
        <taxon>Ascomycota</taxon>
        <taxon>Pezizomycotina</taxon>
        <taxon>Sordariomycetes</taxon>
        <taxon>Xylariomycetidae</taxon>
        <taxon>Xylariales</taxon>
        <taxon>Xylariaceae</taxon>
        <taxon>Xylaria</taxon>
    </lineage>
</organism>
<gene>
    <name evidence="3" type="ORF">RRF57_006763</name>
</gene>